<evidence type="ECO:0000313" key="1">
    <source>
        <dbReference type="EMBL" id="JAE04792.1"/>
    </source>
</evidence>
<dbReference type="AlphaFoldDB" id="A0A0A9EXG8"/>
<proteinExistence type="predicted"/>
<organism evidence="1">
    <name type="scientific">Arundo donax</name>
    <name type="common">Giant reed</name>
    <name type="synonym">Donax arundinaceus</name>
    <dbReference type="NCBI Taxonomy" id="35708"/>
    <lineage>
        <taxon>Eukaryota</taxon>
        <taxon>Viridiplantae</taxon>
        <taxon>Streptophyta</taxon>
        <taxon>Embryophyta</taxon>
        <taxon>Tracheophyta</taxon>
        <taxon>Spermatophyta</taxon>
        <taxon>Magnoliopsida</taxon>
        <taxon>Liliopsida</taxon>
        <taxon>Poales</taxon>
        <taxon>Poaceae</taxon>
        <taxon>PACMAD clade</taxon>
        <taxon>Arundinoideae</taxon>
        <taxon>Arundineae</taxon>
        <taxon>Arundo</taxon>
    </lineage>
</organism>
<reference evidence="1" key="1">
    <citation type="submission" date="2014-09" db="EMBL/GenBank/DDBJ databases">
        <authorList>
            <person name="Magalhaes I.L.F."/>
            <person name="Oliveira U."/>
            <person name="Santos F.R."/>
            <person name="Vidigal T.H.D.A."/>
            <person name="Brescovit A.D."/>
            <person name="Santos A.J."/>
        </authorList>
    </citation>
    <scope>NUCLEOTIDE SEQUENCE</scope>
    <source>
        <tissue evidence="1">Shoot tissue taken approximately 20 cm above the soil surface</tissue>
    </source>
</reference>
<dbReference type="EMBL" id="GBRH01193104">
    <property type="protein sequence ID" value="JAE04792.1"/>
    <property type="molecule type" value="Transcribed_RNA"/>
</dbReference>
<protein>
    <submittedName>
        <fullName evidence="1">Uncharacterized protein</fullName>
    </submittedName>
</protein>
<name>A0A0A9EXG8_ARUDO</name>
<reference evidence="1" key="2">
    <citation type="journal article" date="2015" name="Data Brief">
        <title>Shoot transcriptome of the giant reed, Arundo donax.</title>
        <authorList>
            <person name="Barrero R.A."/>
            <person name="Guerrero F.D."/>
            <person name="Moolhuijzen P."/>
            <person name="Goolsby J.A."/>
            <person name="Tidwell J."/>
            <person name="Bellgard S.E."/>
            <person name="Bellgard M.I."/>
        </authorList>
    </citation>
    <scope>NUCLEOTIDE SEQUENCE</scope>
    <source>
        <tissue evidence="1">Shoot tissue taken approximately 20 cm above the soil surface</tissue>
    </source>
</reference>
<accession>A0A0A9EXG8</accession>
<sequence>MFVCNRTKNVLSSICCAELACSVKLYSFLLQHYLVLCQSTVTFFAQLSFCCPKEITCILHHFTVNTPFLDGCLLPASVLIRIHYDSLVFK</sequence>